<evidence type="ECO:0000313" key="2">
    <source>
        <dbReference type="Proteomes" id="UP000226192"/>
    </source>
</evidence>
<organism evidence="1 2">
    <name type="scientific">Ophiocordyceps australis</name>
    <dbReference type="NCBI Taxonomy" id="1399860"/>
    <lineage>
        <taxon>Eukaryota</taxon>
        <taxon>Fungi</taxon>
        <taxon>Dikarya</taxon>
        <taxon>Ascomycota</taxon>
        <taxon>Pezizomycotina</taxon>
        <taxon>Sordariomycetes</taxon>
        <taxon>Hypocreomycetidae</taxon>
        <taxon>Hypocreales</taxon>
        <taxon>Ophiocordycipitaceae</taxon>
        <taxon>Ophiocordyceps</taxon>
    </lineage>
</organism>
<protein>
    <submittedName>
        <fullName evidence="1">Uncharacterized protein</fullName>
    </submittedName>
</protein>
<keyword evidence="2" id="KW-1185">Reference proteome</keyword>
<dbReference type="AlphaFoldDB" id="A0A2C5XAQ2"/>
<name>A0A2C5XAQ2_9HYPO</name>
<proteinExistence type="predicted"/>
<dbReference type="Proteomes" id="UP000226192">
    <property type="component" value="Unassembled WGS sequence"/>
</dbReference>
<evidence type="ECO:0000313" key="1">
    <source>
        <dbReference type="EMBL" id="PHH65029.1"/>
    </source>
</evidence>
<comment type="caution">
    <text evidence="1">The sequence shown here is derived from an EMBL/GenBank/DDBJ whole genome shotgun (WGS) entry which is preliminary data.</text>
</comment>
<reference evidence="1 2" key="1">
    <citation type="submission" date="2017-06" db="EMBL/GenBank/DDBJ databases">
        <title>Ant-infecting Ophiocordyceps genomes reveal a high diversity of potential behavioral manipulation genes and a possible major role for enterotoxins.</title>
        <authorList>
            <person name="De Bekker C."/>
            <person name="Evans H.C."/>
            <person name="Brachmann A."/>
            <person name="Hughes D.P."/>
        </authorList>
    </citation>
    <scope>NUCLEOTIDE SEQUENCE [LARGE SCALE GENOMIC DNA]</scope>
    <source>
        <strain evidence="1 2">Map64</strain>
    </source>
</reference>
<accession>A0A2C5XAQ2</accession>
<sequence length="94" mass="10247">MVEAVFACFPGDFYLVLGEANAQRLALSSFAIVAPPWPVLRRMNRNRDLPAVCTDNRQPLKKKDVAVCLVSTRFLAIHTSVIHGAGAVICVATH</sequence>
<dbReference type="EMBL" id="NJET01000022">
    <property type="protein sequence ID" value="PHH65029.1"/>
    <property type="molecule type" value="Genomic_DNA"/>
</dbReference>
<gene>
    <name evidence="1" type="ORF">CDD81_3427</name>
</gene>